<feature type="compositionally biased region" description="Low complexity" evidence="1">
    <location>
        <begin position="44"/>
        <end position="54"/>
    </location>
</feature>
<keyword evidence="2" id="KW-0732">Signal</keyword>
<evidence type="ECO:0000313" key="3">
    <source>
        <dbReference type="EMBL" id="GAA2433596.1"/>
    </source>
</evidence>
<accession>A0ABN3JL30</accession>
<evidence type="ECO:0000256" key="1">
    <source>
        <dbReference type="SAM" id="MobiDB-lite"/>
    </source>
</evidence>
<organism evidence="3 4">
    <name type="scientific">Streptomyces macrosporus</name>
    <dbReference type="NCBI Taxonomy" id="44032"/>
    <lineage>
        <taxon>Bacteria</taxon>
        <taxon>Bacillati</taxon>
        <taxon>Actinomycetota</taxon>
        <taxon>Actinomycetes</taxon>
        <taxon>Kitasatosporales</taxon>
        <taxon>Streptomycetaceae</taxon>
        <taxon>Streptomyces</taxon>
    </lineage>
</organism>
<dbReference type="EMBL" id="BAAASZ010000014">
    <property type="protein sequence ID" value="GAA2433596.1"/>
    <property type="molecule type" value="Genomic_DNA"/>
</dbReference>
<sequence length="112" mass="11098">MPLKQRALTLTAVVAIPLGIAATSYALTDTPPAEKAPAEVRMESGTPSAGPTSSPKDEVVSPRPQDADDADDDAGGGRDDADDDRDDGPAGASPSSSGSAGADDEDDGSGDD</sequence>
<proteinExistence type="predicted"/>
<feature type="compositionally biased region" description="Acidic residues" evidence="1">
    <location>
        <begin position="102"/>
        <end position="112"/>
    </location>
</feature>
<feature type="compositionally biased region" description="Acidic residues" evidence="1">
    <location>
        <begin position="67"/>
        <end position="86"/>
    </location>
</feature>
<evidence type="ECO:0008006" key="5">
    <source>
        <dbReference type="Google" id="ProtNLM"/>
    </source>
</evidence>
<comment type="caution">
    <text evidence="3">The sequence shown here is derived from an EMBL/GenBank/DDBJ whole genome shotgun (WGS) entry which is preliminary data.</text>
</comment>
<evidence type="ECO:0000256" key="2">
    <source>
        <dbReference type="SAM" id="SignalP"/>
    </source>
</evidence>
<reference evidence="3 4" key="1">
    <citation type="journal article" date="2019" name="Int. J. Syst. Evol. Microbiol.">
        <title>The Global Catalogue of Microorganisms (GCM) 10K type strain sequencing project: providing services to taxonomists for standard genome sequencing and annotation.</title>
        <authorList>
            <consortium name="The Broad Institute Genomics Platform"/>
            <consortium name="The Broad Institute Genome Sequencing Center for Infectious Disease"/>
            <person name="Wu L."/>
            <person name="Ma J."/>
        </authorList>
    </citation>
    <scope>NUCLEOTIDE SEQUENCE [LARGE SCALE GENOMIC DNA]</scope>
    <source>
        <strain evidence="3 4">JCM 6305</strain>
    </source>
</reference>
<protein>
    <recommendedName>
        <fullName evidence="5">Small secreted hydrophilic protein</fullName>
    </recommendedName>
</protein>
<gene>
    <name evidence="3" type="ORF">GCM10010405_15750</name>
</gene>
<feature type="chain" id="PRO_5046530786" description="Small secreted hydrophilic protein" evidence="2">
    <location>
        <begin position="27"/>
        <end position="112"/>
    </location>
</feature>
<dbReference type="Proteomes" id="UP001501638">
    <property type="component" value="Unassembled WGS sequence"/>
</dbReference>
<feature type="compositionally biased region" description="Low complexity" evidence="1">
    <location>
        <begin position="89"/>
        <end position="101"/>
    </location>
</feature>
<feature type="signal peptide" evidence="2">
    <location>
        <begin position="1"/>
        <end position="26"/>
    </location>
</feature>
<name>A0ABN3JL30_9ACTN</name>
<keyword evidence="4" id="KW-1185">Reference proteome</keyword>
<evidence type="ECO:0000313" key="4">
    <source>
        <dbReference type="Proteomes" id="UP001501638"/>
    </source>
</evidence>
<dbReference type="RefSeq" id="WP_344321388.1">
    <property type="nucleotide sequence ID" value="NZ_BAAASZ010000014.1"/>
</dbReference>
<feature type="region of interest" description="Disordered" evidence="1">
    <location>
        <begin position="23"/>
        <end position="112"/>
    </location>
</feature>